<feature type="compositionally biased region" description="Polar residues" evidence="5">
    <location>
        <begin position="106"/>
        <end position="133"/>
    </location>
</feature>
<name>A0A0F7SFR2_PHARH</name>
<feature type="region of interest" description="Disordered" evidence="5">
    <location>
        <begin position="1"/>
        <end position="133"/>
    </location>
</feature>
<organism evidence="7">
    <name type="scientific">Phaffia rhodozyma</name>
    <name type="common">Yeast</name>
    <name type="synonym">Xanthophyllomyces dendrorhous</name>
    <dbReference type="NCBI Taxonomy" id="264483"/>
    <lineage>
        <taxon>Eukaryota</taxon>
        <taxon>Fungi</taxon>
        <taxon>Dikarya</taxon>
        <taxon>Basidiomycota</taxon>
        <taxon>Agaricomycotina</taxon>
        <taxon>Tremellomycetes</taxon>
        <taxon>Cystofilobasidiales</taxon>
        <taxon>Mrakiaceae</taxon>
        <taxon>Phaffia</taxon>
    </lineage>
</organism>
<evidence type="ECO:0000256" key="4">
    <source>
        <dbReference type="PROSITE-ProRule" id="PRU00091"/>
    </source>
</evidence>
<protein>
    <submittedName>
        <fullName evidence="7">FYVE finger containing protein</fullName>
    </submittedName>
</protein>
<dbReference type="InterPro" id="IPR011011">
    <property type="entry name" value="Znf_FYVE_PHD"/>
</dbReference>
<accession>A0A0F7SFR2</accession>
<evidence type="ECO:0000259" key="6">
    <source>
        <dbReference type="PROSITE" id="PS50178"/>
    </source>
</evidence>
<feature type="compositionally biased region" description="Acidic residues" evidence="5">
    <location>
        <begin position="294"/>
        <end position="307"/>
    </location>
</feature>
<sequence>MTLLTSKPHHLSPQEPSDPNRLPSTHEEARAGPRGVRPEPGSKEHLRRARLSQVDLSRASRSGSPSPSITSSTPPLVQNSSSLETTTSRSSSSSVRTPSPAYSVAPSLSNPAVTGFTPSVQDSQTESTPSSPSAPIKLLIEERQAALPKDLWKADADAEVCDRPGCGTRFGFWKERKHHCRKCGLVFCQACSAVTHPLLFPSSALLAPSTVSTPLSQSPPSLLASNISVSVSTPSVNSLSTPTLTPSTHILPSRVCVDCKTSLSSPVPERRPVSRRSSFHSFSRTLRNPNDRSDSDDDSSDDDDDLYDHDRVPTGASATSSRASSPPGSHTLNRSASTSRKHTDLSLSLSSLPPATAAVTSAIASTGPSPFRSPMHSPSIPREPWMDGPLAEFPLAYPRADKAFDPRVHSLAKVDTLGRKRSLNRKSYFPPAGLAGAAEPEVPSHKTSL</sequence>
<evidence type="ECO:0000256" key="1">
    <source>
        <dbReference type="ARBA" id="ARBA00022723"/>
    </source>
</evidence>
<feature type="compositionally biased region" description="Low complexity" evidence="5">
    <location>
        <begin position="313"/>
        <end position="329"/>
    </location>
</feature>
<evidence type="ECO:0000313" key="7">
    <source>
        <dbReference type="EMBL" id="CDZ97681.1"/>
    </source>
</evidence>
<dbReference type="PANTHER" id="PTHR23164">
    <property type="entry name" value="EARLY ENDOSOME ANTIGEN 1"/>
    <property type="match status" value="1"/>
</dbReference>
<dbReference type="InterPro" id="IPR000306">
    <property type="entry name" value="Znf_FYVE"/>
</dbReference>
<reference evidence="7" key="1">
    <citation type="submission" date="2014-08" db="EMBL/GenBank/DDBJ databases">
        <authorList>
            <person name="Sharma Rahul"/>
            <person name="Thines Marco"/>
        </authorList>
    </citation>
    <scope>NUCLEOTIDE SEQUENCE</scope>
</reference>
<dbReference type="SMART" id="SM00064">
    <property type="entry name" value="FYVE"/>
    <property type="match status" value="1"/>
</dbReference>
<dbReference type="EMBL" id="LN483249">
    <property type="protein sequence ID" value="CDZ97681.1"/>
    <property type="molecule type" value="Genomic_DNA"/>
</dbReference>
<dbReference type="PANTHER" id="PTHR23164:SF29">
    <property type="entry name" value="E3 UBIQUITIN-PROTEIN LIGASE PIB1"/>
    <property type="match status" value="1"/>
</dbReference>
<feature type="compositionally biased region" description="Low complexity" evidence="5">
    <location>
        <begin position="430"/>
        <end position="441"/>
    </location>
</feature>
<dbReference type="AlphaFoldDB" id="A0A0F7SFR2"/>
<keyword evidence="2 4" id="KW-0863">Zinc-finger</keyword>
<dbReference type="InterPro" id="IPR013083">
    <property type="entry name" value="Znf_RING/FYVE/PHD"/>
</dbReference>
<feature type="region of interest" description="Disordered" evidence="5">
    <location>
        <begin position="430"/>
        <end position="449"/>
    </location>
</feature>
<keyword evidence="1" id="KW-0479">Metal-binding</keyword>
<evidence type="ECO:0000256" key="3">
    <source>
        <dbReference type="ARBA" id="ARBA00022833"/>
    </source>
</evidence>
<keyword evidence="3" id="KW-0862">Zinc</keyword>
<dbReference type="GO" id="GO:0008270">
    <property type="term" value="F:zinc ion binding"/>
    <property type="evidence" value="ECO:0007669"/>
    <property type="project" value="UniProtKB-KW"/>
</dbReference>
<evidence type="ECO:0000256" key="2">
    <source>
        <dbReference type="ARBA" id="ARBA00022771"/>
    </source>
</evidence>
<dbReference type="PROSITE" id="PS50178">
    <property type="entry name" value="ZF_FYVE"/>
    <property type="match status" value="1"/>
</dbReference>
<feature type="compositionally biased region" description="Basic and acidic residues" evidence="5">
    <location>
        <begin position="24"/>
        <end position="44"/>
    </location>
</feature>
<evidence type="ECO:0000256" key="5">
    <source>
        <dbReference type="SAM" id="MobiDB-lite"/>
    </source>
</evidence>
<feature type="region of interest" description="Disordered" evidence="5">
    <location>
        <begin position="360"/>
        <end position="379"/>
    </location>
</feature>
<dbReference type="InterPro" id="IPR017455">
    <property type="entry name" value="Znf_FYVE-rel"/>
</dbReference>
<feature type="domain" description="FYVE-type" evidence="6">
    <location>
        <begin position="166"/>
        <end position="264"/>
    </location>
</feature>
<feature type="compositionally biased region" description="Low complexity" evidence="5">
    <location>
        <begin position="57"/>
        <end position="99"/>
    </location>
</feature>
<dbReference type="SUPFAM" id="SSF57903">
    <property type="entry name" value="FYVE/PHD zinc finger"/>
    <property type="match status" value="1"/>
</dbReference>
<dbReference type="Gene3D" id="3.30.40.10">
    <property type="entry name" value="Zinc/RING finger domain, C3HC4 (zinc finger)"/>
    <property type="match status" value="1"/>
</dbReference>
<feature type="region of interest" description="Disordered" evidence="5">
    <location>
        <begin position="263"/>
        <end position="349"/>
    </location>
</feature>
<dbReference type="Pfam" id="PF01363">
    <property type="entry name" value="FYVE"/>
    <property type="match status" value="1"/>
</dbReference>
<proteinExistence type="predicted"/>